<feature type="chain" id="PRO_5026985746" description="Nickel transport protein" evidence="2">
    <location>
        <begin position="23"/>
        <end position="220"/>
    </location>
</feature>
<keyword evidence="2" id="KW-0732">Signal</keyword>
<evidence type="ECO:0000256" key="2">
    <source>
        <dbReference type="SAM" id="SignalP"/>
    </source>
</evidence>
<gene>
    <name evidence="3" type="ORF">DQK91_11585</name>
</gene>
<dbReference type="OrthoDB" id="9795418at2"/>
<keyword evidence="1" id="KW-0472">Membrane</keyword>
<accession>A0A6P1ZGR2</accession>
<evidence type="ECO:0000313" key="3">
    <source>
        <dbReference type="EMBL" id="TVM33305.1"/>
    </source>
</evidence>
<name>A0A6P1ZGR2_9BACT</name>
<evidence type="ECO:0008006" key="5">
    <source>
        <dbReference type="Google" id="ProtNLM"/>
    </source>
</evidence>
<reference evidence="3 4" key="1">
    <citation type="submission" date="2018-06" db="EMBL/GenBank/DDBJ databases">
        <title>Complete genome of Desulfovibrio marinus P48SEP.</title>
        <authorList>
            <person name="Crispim J.S."/>
            <person name="Vidigal P.M.P."/>
            <person name="Silva L.C.F."/>
            <person name="Araujo L.C."/>
            <person name="Laguardia C.N."/>
            <person name="Dias R.S."/>
            <person name="Sousa M.P."/>
            <person name="Paula S.O."/>
            <person name="Silva C."/>
        </authorList>
    </citation>
    <scope>NUCLEOTIDE SEQUENCE [LARGE SCALE GENOMIC DNA]</scope>
    <source>
        <strain evidence="3 4">P48SEP</strain>
    </source>
</reference>
<dbReference type="EMBL" id="QMIF01000007">
    <property type="protein sequence ID" value="TVM33305.1"/>
    <property type="molecule type" value="Genomic_DNA"/>
</dbReference>
<evidence type="ECO:0000256" key="1">
    <source>
        <dbReference type="SAM" id="Phobius"/>
    </source>
</evidence>
<protein>
    <recommendedName>
        <fullName evidence="5">Nickel transport protein</fullName>
    </recommendedName>
</protein>
<feature type="transmembrane region" description="Helical" evidence="1">
    <location>
        <begin position="197"/>
        <end position="214"/>
    </location>
</feature>
<dbReference type="AlphaFoldDB" id="A0A6P1ZGR2"/>
<feature type="signal peptide" evidence="2">
    <location>
        <begin position="1"/>
        <end position="22"/>
    </location>
</feature>
<sequence length="220" mass="22981">MRYFYSALAALCLVLLATTAWAHRVNVFAWVEGTDVHMESEFSRGNPVREGGVEVHDASTGDVLLTGTTNETGESVFAIPESALKNPIDLEIVVNAGEGHRSSWTVRAKEYAGVAAPATESTAETAAEAGQAESAAPAAASGSTGAAQAPAAVEALEVALEAKLEAALDKKLDEKISPLVRAVNRMEMDAGPKMSDIFGGIGYLFGLAGLLAYAKSRKKQ</sequence>
<dbReference type="Proteomes" id="UP000434052">
    <property type="component" value="Unassembled WGS sequence"/>
</dbReference>
<evidence type="ECO:0000313" key="4">
    <source>
        <dbReference type="Proteomes" id="UP000434052"/>
    </source>
</evidence>
<dbReference type="RefSeq" id="WP_144305528.1">
    <property type="nucleotide sequence ID" value="NZ_QMIF01000007.1"/>
</dbReference>
<comment type="caution">
    <text evidence="3">The sequence shown here is derived from an EMBL/GenBank/DDBJ whole genome shotgun (WGS) entry which is preliminary data.</text>
</comment>
<proteinExistence type="predicted"/>
<keyword evidence="1" id="KW-0812">Transmembrane</keyword>
<organism evidence="3 4">
    <name type="scientific">Oceanidesulfovibrio marinus</name>
    <dbReference type="NCBI Taxonomy" id="370038"/>
    <lineage>
        <taxon>Bacteria</taxon>
        <taxon>Pseudomonadati</taxon>
        <taxon>Thermodesulfobacteriota</taxon>
        <taxon>Desulfovibrionia</taxon>
        <taxon>Desulfovibrionales</taxon>
        <taxon>Desulfovibrionaceae</taxon>
        <taxon>Oceanidesulfovibrio</taxon>
    </lineage>
</organism>
<keyword evidence="1" id="KW-1133">Transmembrane helix</keyword>